<evidence type="ECO:0000256" key="3">
    <source>
        <dbReference type="ARBA" id="ARBA00023155"/>
    </source>
</evidence>
<keyword evidence="4" id="KW-0539">Nucleus</keyword>
<evidence type="ECO:0000313" key="5">
    <source>
        <dbReference type="EMBL" id="NIG60559.1"/>
    </source>
</evidence>
<comment type="caution">
    <text evidence="5">The sequence shown here is derived from an EMBL/GenBank/DDBJ whole genome shotgun (WGS) entry which is preliminary data.</text>
</comment>
<evidence type="ECO:0000256" key="2">
    <source>
        <dbReference type="ARBA" id="ARBA00023125"/>
    </source>
</evidence>
<keyword evidence="3 5" id="KW-0371">Homeobox</keyword>
<dbReference type="PANTHER" id="PTHR45793">
    <property type="entry name" value="HOMEOBOX PROTEIN"/>
    <property type="match status" value="1"/>
</dbReference>
<name>A0ABX0S9B3_PONBL</name>
<proteinExistence type="predicted"/>
<protein>
    <submittedName>
        <fullName evidence="5">Homeobox protein OTX2</fullName>
    </submittedName>
</protein>
<keyword evidence="6" id="KW-1185">Reference proteome</keyword>
<dbReference type="GO" id="GO:0003677">
    <property type="term" value="F:DNA binding"/>
    <property type="evidence" value="ECO:0007669"/>
    <property type="project" value="UniProtKB-KW"/>
</dbReference>
<dbReference type="EMBL" id="PGGH01196359">
    <property type="protein sequence ID" value="NIG60559.1"/>
    <property type="molecule type" value="Genomic_DNA"/>
</dbReference>
<keyword evidence="2 5" id="KW-0238">DNA-binding</keyword>
<gene>
    <name evidence="5" type="ORF">BU61_8329</name>
</gene>
<dbReference type="Gene3D" id="1.10.10.60">
    <property type="entry name" value="Homeodomain-like"/>
    <property type="match status" value="1"/>
</dbReference>
<reference evidence="5" key="1">
    <citation type="submission" date="2018-05" db="EMBL/GenBank/DDBJ databases">
        <authorList>
            <person name="Pedro S.L.S."/>
            <person name="Freitas R.C."/>
            <person name="Barreto A.S."/>
            <person name="Lima A.O.S."/>
        </authorList>
    </citation>
    <scope>NUCLEOTIDE SEQUENCE</scope>
    <source>
        <strain evidence="5">BP203</strain>
        <tissue evidence="5">Muscle</tissue>
    </source>
</reference>
<sequence>MDLLHPLVGYLATPRKQRRERTTFTWAQLDALFAKTRCRDVFMWEEVALKINSPESRVQPGGPRSLSAGPHSPGLLATIGRPDFLATADLGCAVLSFLSNVCYLNTQDVQLAMPFAFLPWRPLSCPQGLAWRPSGTAALLGTSGELCETRPGPKRSWLVDLQLCQEAGATQFSARTNVGFVFLMQHRWGSEDITHRSAGQKGKDLNQSIHSNRRQRFASLRTRRGDGKSTSAQGSLKKRRPSLEELLTLRF</sequence>
<accession>A0ABX0S9B3</accession>
<evidence type="ECO:0000313" key="6">
    <source>
        <dbReference type="Proteomes" id="UP001165941"/>
    </source>
</evidence>
<evidence type="ECO:0000256" key="1">
    <source>
        <dbReference type="ARBA" id="ARBA00004123"/>
    </source>
</evidence>
<comment type="subcellular location">
    <subcellularLocation>
        <location evidence="1">Nucleus</location>
    </subcellularLocation>
</comment>
<dbReference type="Proteomes" id="UP001165941">
    <property type="component" value="Unassembled WGS sequence"/>
</dbReference>
<organism evidence="5 6">
    <name type="scientific">Pontoporia blainvillei</name>
    <name type="common">Franciscana</name>
    <name type="synonym">Delphinus blainvillei</name>
    <dbReference type="NCBI Taxonomy" id="48723"/>
    <lineage>
        <taxon>Eukaryota</taxon>
        <taxon>Metazoa</taxon>
        <taxon>Chordata</taxon>
        <taxon>Craniata</taxon>
        <taxon>Vertebrata</taxon>
        <taxon>Euteleostomi</taxon>
        <taxon>Mammalia</taxon>
        <taxon>Eutheria</taxon>
        <taxon>Laurasiatheria</taxon>
        <taxon>Artiodactyla</taxon>
        <taxon>Whippomorpha</taxon>
        <taxon>Cetacea</taxon>
        <taxon>Odontoceti</taxon>
        <taxon>Pontoporiidae</taxon>
        <taxon>Pontoporia</taxon>
    </lineage>
</organism>
<dbReference type="PANTHER" id="PTHR45793:SF2">
    <property type="entry name" value="HOMEOBOX PROTEIN OTX2"/>
    <property type="match status" value="1"/>
</dbReference>
<evidence type="ECO:0000256" key="4">
    <source>
        <dbReference type="ARBA" id="ARBA00023242"/>
    </source>
</evidence>